<dbReference type="GO" id="GO:0006537">
    <property type="term" value="P:glutamate biosynthetic process"/>
    <property type="evidence" value="ECO:0007669"/>
    <property type="project" value="InterPro"/>
</dbReference>
<dbReference type="OrthoDB" id="9758182at2"/>
<sequence>MIYVMQILQVLALLFVLVLGALVLMAMLFYVLDKTQPGDAIRRNYPVIGRFRGLFTKLGEFFRQYFFAMDREEMPFNRAQRDWVKHATKGKGNTIAFGSTRNLGVPGTPIFVPAVFPPLDEQVTVTAPMLIGPTAAIPYSAKSFFNISGMSYGAISRPAVEALSRGAARAGVWLNTGEGGLSPFHLTGGCDLVYQIGTAKYGVRDEDGNLSDEKLRKMSENPHIKMFELKLAQGAKPGKGGILPGEKVSAEIAEIRGIRLGQDSISPNRHADINDYGELLDVICHIRKVTGRPIGFKTVIGSSESWEPLFQMINERGPECAPDFITIDGGEGGTGAAPMPLMDLVGMPIRDALPRMVDLRDRYGLKERIRMIASGKLINPGDVAWAICAGADFVTSARGFMFSLGCIQALKCNRNTCPTGITTHDKRLQAGLVIEDKYVKVAHYAKSVIKEVEMIAHSVGVSEPRLMRRRHVRLVQADGTSVAFNKIRPSYNADSVS</sequence>
<dbReference type="InterPro" id="IPR013785">
    <property type="entry name" value="Aldolase_TIM"/>
</dbReference>
<evidence type="ECO:0000256" key="3">
    <source>
        <dbReference type="SAM" id="Phobius"/>
    </source>
</evidence>
<dbReference type="Proteomes" id="UP000198599">
    <property type="component" value="Unassembled WGS sequence"/>
</dbReference>
<keyword evidence="3" id="KW-0472">Membrane</keyword>
<protein>
    <submittedName>
        <fullName evidence="5">Glutamate synthase domain-containing protein 2</fullName>
    </submittedName>
</protein>
<evidence type="ECO:0000256" key="2">
    <source>
        <dbReference type="PIRNR" id="PIRNR006429"/>
    </source>
</evidence>
<dbReference type="InterPro" id="IPR024188">
    <property type="entry name" value="GltB"/>
</dbReference>
<dbReference type="EMBL" id="FOVP01000027">
    <property type="protein sequence ID" value="SFO32716.1"/>
    <property type="molecule type" value="Genomic_DNA"/>
</dbReference>
<dbReference type="Gene3D" id="3.20.20.70">
    <property type="entry name" value="Aldolase class I"/>
    <property type="match status" value="1"/>
</dbReference>
<dbReference type="SUPFAM" id="SSF51395">
    <property type="entry name" value="FMN-linked oxidoreductases"/>
    <property type="match status" value="1"/>
</dbReference>
<dbReference type="GO" id="GO:0015930">
    <property type="term" value="F:glutamate synthase activity"/>
    <property type="evidence" value="ECO:0007669"/>
    <property type="project" value="InterPro"/>
</dbReference>
<feature type="domain" description="Glutamate synthase" evidence="4">
    <location>
        <begin position="140"/>
        <end position="461"/>
    </location>
</feature>
<dbReference type="InterPro" id="IPR002932">
    <property type="entry name" value="Glu_synthdom"/>
</dbReference>
<reference evidence="6" key="1">
    <citation type="submission" date="2016-10" db="EMBL/GenBank/DDBJ databases">
        <authorList>
            <person name="Varghese N."/>
            <person name="Submissions S."/>
        </authorList>
    </citation>
    <scope>NUCLEOTIDE SEQUENCE [LARGE SCALE GENOMIC DNA]</scope>
    <source>
        <strain evidence="6">DSM 28463</strain>
    </source>
</reference>
<dbReference type="STRING" id="1005928.SAMN04487859_1277"/>
<dbReference type="PIRSF" id="PIRSF006429">
    <property type="entry name" value="GOGAT_lg_2"/>
    <property type="match status" value="1"/>
</dbReference>
<name>A0A1I5G9U0_9RHOB</name>
<feature type="transmembrane region" description="Helical" evidence="3">
    <location>
        <begin position="7"/>
        <end position="32"/>
    </location>
</feature>
<organism evidence="5 6">
    <name type="scientific">Roseovarius lutimaris</name>
    <dbReference type="NCBI Taxonomy" id="1005928"/>
    <lineage>
        <taxon>Bacteria</taxon>
        <taxon>Pseudomonadati</taxon>
        <taxon>Pseudomonadota</taxon>
        <taxon>Alphaproteobacteria</taxon>
        <taxon>Rhodobacterales</taxon>
        <taxon>Roseobacteraceae</taxon>
        <taxon>Roseovarius</taxon>
    </lineage>
</organism>
<evidence type="ECO:0000313" key="6">
    <source>
        <dbReference type="Proteomes" id="UP000198599"/>
    </source>
</evidence>
<gene>
    <name evidence="5" type="ORF">SAMN04487859_1277</name>
</gene>
<evidence type="ECO:0000256" key="1">
    <source>
        <dbReference type="ARBA" id="ARBA00009716"/>
    </source>
</evidence>
<proteinExistence type="inferred from homology"/>
<dbReference type="PANTHER" id="PTHR43819">
    <property type="entry name" value="ARCHAEAL-TYPE GLUTAMATE SYNTHASE [NADPH]"/>
    <property type="match status" value="1"/>
</dbReference>
<dbReference type="Pfam" id="PF01645">
    <property type="entry name" value="Glu_synthase"/>
    <property type="match status" value="1"/>
</dbReference>
<keyword evidence="3" id="KW-0812">Transmembrane</keyword>
<dbReference type="PANTHER" id="PTHR43819:SF1">
    <property type="entry name" value="ARCHAEAL-TYPE GLUTAMATE SYNTHASE [NADPH]"/>
    <property type="match status" value="1"/>
</dbReference>
<keyword evidence="6" id="KW-1185">Reference proteome</keyword>
<dbReference type="CDD" id="cd02808">
    <property type="entry name" value="GltS_FMN"/>
    <property type="match status" value="1"/>
</dbReference>
<evidence type="ECO:0000313" key="5">
    <source>
        <dbReference type="EMBL" id="SFO32716.1"/>
    </source>
</evidence>
<dbReference type="AlphaFoldDB" id="A0A1I5G9U0"/>
<comment type="similarity">
    <text evidence="1 2">Belongs to the glutamate synthase family.</text>
</comment>
<evidence type="ECO:0000259" key="4">
    <source>
        <dbReference type="Pfam" id="PF01645"/>
    </source>
</evidence>
<keyword evidence="3" id="KW-1133">Transmembrane helix</keyword>
<accession>A0A1I5G9U0</accession>